<protein>
    <submittedName>
        <fullName evidence="6">V-type H+-transporting ATPase subunit A</fullName>
        <ecNumber evidence="6">3.6.3.14</ecNumber>
        <ecNumber evidence="6">3.6.3.15</ecNumber>
    </submittedName>
</protein>
<gene>
    <name evidence="6" type="primary">ntpA_1</name>
    <name evidence="7" type="synonym">ntpA_3</name>
    <name evidence="6" type="ORF">NCTC13767_00088</name>
    <name evidence="7" type="ORF">NCTC13767_00739</name>
</gene>
<evidence type="ECO:0000256" key="4">
    <source>
        <dbReference type="ARBA" id="ARBA00022840"/>
    </source>
</evidence>
<evidence type="ECO:0000313" key="8">
    <source>
        <dbReference type="Proteomes" id="UP000254510"/>
    </source>
</evidence>
<evidence type="ECO:0000256" key="1">
    <source>
        <dbReference type="ARBA" id="ARBA00008936"/>
    </source>
</evidence>
<keyword evidence="3" id="KW-0547">Nucleotide-binding</keyword>
<keyword evidence="5" id="KW-0406">Ion transport</keyword>
<organism evidence="6 8">
    <name type="scientific">Streptococcus gallolyticus</name>
    <dbReference type="NCBI Taxonomy" id="315405"/>
    <lineage>
        <taxon>Bacteria</taxon>
        <taxon>Bacillati</taxon>
        <taxon>Bacillota</taxon>
        <taxon>Bacilli</taxon>
        <taxon>Lactobacillales</taxon>
        <taxon>Streptococcaceae</taxon>
        <taxon>Streptococcus</taxon>
    </lineage>
</organism>
<dbReference type="EMBL" id="UHFM01000006">
    <property type="protein sequence ID" value="SUN58783.1"/>
    <property type="molecule type" value="Genomic_DNA"/>
</dbReference>
<evidence type="ECO:0000256" key="5">
    <source>
        <dbReference type="ARBA" id="ARBA00023065"/>
    </source>
</evidence>
<dbReference type="EMBL" id="UHFM01000004">
    <property type="protein sequence ID" value="SUN57506.1"/>
    <property type="molecule type" value="Genomic_DNA"/>
</dbReference>
<dbReference type="EC" id="3.6.3.14" evidence="6"/>
<keyword evidence="6" id="KW-0378">Hydrolase</keyword>
<dbReference type="EC" id="3.6.3.15" evidence="6"/>
<evidence type="ECO:0000256" key="2">
    <source>
        <dbReference type="ARBA" id="ARBA00022448"/>
    </source>
</evidence>
<name>A0A380JYS8_9STRE</name>
<proteinExistence type="inferred from homology"/>
<reference evidence="6 8" key="1">
    <citation type="submission" date="2018-06" db="EMBL/GenBank/DDBJ databases">
        <authorList>
            <consortium name="Pathogen Informatics"/>
            <person name="Doyle S."/>
        </authorList>
    </citation>
    <scope>NUCLEOTIDE SEQUENCE [LARGE SCALE GENOMIC DNA]</scope>
    <source>
        <strain evidence="6 8">NCTC13767</strain>
    </source>
</reference>
<accession>A0A380JYS8</accession>
<dbReference type="AlphaFoldDB" id="A0A380JYS8"/>
<dbReference type="Proteomes" id="UP000254510">
    <property type="component" value="Unassembled WGS sequence"/>
</dbReference>
<evidence type="ECO:0000313" key="7">
    <source>
        <dbReference type="EMBL" id="SUN58783.1"/>
    </source>
</evidence>
<dbReference type="GO" id="GO:0016787">
    <property type="term" value="F:hydrolase activity"/>
    <property type="evidence" value="ECO:0007669"/>
    <property type="project" value="UniProtKB-KW"/>
</dbReference>
<evidence type="ECO:0000313" key="6">
    <source>
        <dbReference type="EMBL" id="SUN57506.1"/>
    </source>
</evidence>
<dbReference type="InterPro" id="IPR024034">
    <property type="entry name" value="ATPase_F1/V1_b/a_C"/>
</dbReference>
<sequence>MLNNILNFADEAKKALELGAYFTEIMDGTVEVRDRMARSKYIAEENIDQIKALSEQAQEAIHQVLAKGSI</sequence>
<keyword evidence="4" id="KW-0067">ATP-binding</keyword>
<dbReference type="GO" id="GO:0006811">
    <property type="term" value="P:monoatomic ion transport"/>
    <property type="evidence" value="ECO:0007669"/>
    <property type="project" value="UniProtKB-KW"/>
</dbReference>
<keyword evidence="2" id="KW-0813">Transport</keyword>
<dbReference type="Gene3D" id="1.10.1140.10">
    <property type="entry name" value="Bovine Mitochondrial F1-atpase, Atp Synthase Beta Chain, Chain D, domain 3"/>
    <property type="match status" value="1"/>
</dbReference>
<evidence type="ECO:0000256" key="3">
    <source>
        <dbReference type="ARBA" id="ARBA00022741"/>
    </source>
</evidence>
<comment type="similarity">
    <text evidence="1">Belongs to the ATPase alpha/beta chains family.</text>
</comment>